<sequence>MRFHILILNVLHLPLRKHRHIQAIRLHSLVKLILVRISSGPDILELAPPSTSVSTHLKEEKQKEAHFVREPLGPEAGNLSGSPRRTVNGVGQRIRRLIETPGGAPLLPAEIPSRVNRLGPIDYHCPFNPRADGYLVPEGSSSGSAIAVAAYDWLDAGFGTDTSASLRAPAAAQGILGLRTSHGALSTEPVIPLVPRFDVVGFMARDIGIVQLLAAELFPRCSSPRS</sequence>
<dbReference type="Pfam" id="PF01425">
    <property type="entry name" value="Amidase"/>
    <property type="match status" value="1"/>
</dbReference>
<comment type="caution">
    <text evidence="2">The sequence shown here is derived from an EMBL/GenBank/DDBJ whole genome shotgun (WGS) entry which is preliminary data.</text>
</comment>
<dbReference type="Proteomes" id="UP001172102">
    <property type="component" value="Unassembled WGS sequence"/>
</dbReference>
<proteinExistence type="predicted"/>
<feature type="domain" description="Amidase" evidence="1">
    <location>
        <begin position="128"/>
        <end position="213"/>
    </location>
</feature>
<dbReference type="InterPro" id="IPR023631">
    <property type="entry name" value="Amidase_dom"/>
</dbReference>
<dbReference type="InterPro" id="IPR036928">
    <property type="entry name" value="AS_sf"/>
</dbReference>
<name>A0AA40DLA0_9PEZI</name>
<dbReference type="AlphaFoldDB" id="A0AA40DLA0"/>
<reference evidence="2" key="1">
    <citation type="submission" date="2023-06" db="EMBL/GenBank/DDBJ databases">
        <title>Genome-scale phylogeny and comparative genomics of the fungal order Sordariales.</title>
        <authorList>
            <consortium name="Lawrence Berkeley National Laboratory"/>
            <person name="Hensen N."/>
            <person name="Bonometti L."/>
            <person name="Westerberg I."/>
            <person name="Brannstrom I.O."/>
            <person name="Guillou S."/>
            <person name="Cros-Aarteil S."/>
            <person name="Calhoun S."/>
            <person name="Haridas S."/>
            <person name="Kuo A."/>
            <person name="Mondo S."/>
            <person name="Pangilinan J."/>
            <person name="Riley R."/>
            <person name="Labutti K."/>
            <person name="Andreopoulos B."/>
            <person name="Lipzen A."/>
            <person name="Chen C."/>
            <person name="Yanf M."/>
            <person name="Daum C."/>
            <person name="Ng V."/>
            <person name="Clum A."/>
            <person name="Steindorff A."/>
            <person name="Ohm R."/>
            <person name="Martin F."/>
            <person name="Silar P."/>
            <person name="Natvig D."/>
            <person name="Lalanne C."/>
            <person name="Gautier V."/>
            <person name="Ament-Velasquez S.L."/>
            <person name="Kruys A."/>
            <person name="Hutchinson M.I."/>
            <person name="Powell A.J."/>
            <person name="Barry K."/>
            <person name="Miller A.N."/>
            <person name="Grigoriev I.V."/>
            <person name="Debuchy R."/>
            <person name="Gladieux P."/>
            <person name="Thoren M.H."/>
            <person name="Johannesson H."/>
        </authorList>
    </citation>
    <scope>NUCLEOTIDE SEQUENCE</scope>
    <source>
        <strain evidence="2">SMH4607-1</strain>
    </source>
</reference>
<evidence type="ECO:0000259" key="1">
    <source>
        <dbReference type="Pfam" id="PF01425"/>
    </source>
</evidence>
<dbReference type="SUPFAM" id="SSF75304">
    <property type="entry name" value="Amidase signature (AS) enzymes"/>
    <property type="match status" value="1"/>
</dbReference>
<dbReference type="EMBL" id="JAUKUA010000006">
    <property type="protein sequence ID" value="KAK0707375.1"/>
    <property type="molecule type" value="Genomic_DNA"/>
</dbReference>
<dbReference type="Gene3D" id="3.90.1300.10">
    <property type="entry name" value="Amidase signature (AS) domain"/>
    <property type="match status" value="1"/>
</dbReference>
<gene>
    <name evidence="2" type="ORF">B0H67DRAFT_309109</name>
</gene>
<dbReference type="PANTHER" id="PTHR46310">
    <property type="entry name" value="AMIDASE 1"/>
    <property type="match status" value="1"/>
</dbReference>
<accession>A0AA40DLA0</accession>
<keyword evidence="3" id="KW-1185">Reference proteome</keyword>
<evidence type="ECO:0000313" key="3">
    <source>
        <dbReference type="Proteomes" id="UP001172102"/>
    </source>
</evidence>
<organism evidence="2 3">
    <name type="scientific">Lasiosphaeris hirsuta</name>
    <dbReference type="NCBI Taxonomy" id="260670"/>
    <lineage>
        <taxon>Eukaryota</taxon>
        <taxon>Fungi</taxon>
        <taxon>Dikarya</taxon>
        <taxon>Ascomycota</taxon>
        <taxon>Pezizomycotina</taxon>
        <taxon>Sordariomycetes</taxon>
        <taxon>Sordariomycetidae</taxon>
        <taxon>Sordariales</taxon>
        <taxon>Lasiosphaeriaceae</taxon>
        <taxon>Lasiosphaeris</taxon>
    </lineage>
</organism>
<evidence type="ECO:0000313" key="2">
    <source>
        <dbReference type="EMBL" id="KAK0707375.1"/>
    </source>
</evidence>
<protein>
    <submittedName>
        <fullName evidence="2">Amidase signature domain-containing protein</fullName>
    </submittedName>
</protein>
<dbReference type="PANTHER" id="PTHR46310:SF7">
    <property type="entry name" value="AMIDASE 1"/>
    <property type="match status" value="1"/>
</dbReference>